<gene>
    <name evidence="10" type="ORF">CRM22_009928</name>
</gene>
<feature type="transmembrane region" description="Helical" evidence="9">
    <location>
        <begin position="107"/>
        <end position="126"/>
    </location>
</feature>
<dbReference type="Pfam" id="PF07281">
    <property type="entry name" value="INSIG"/>
    <property type="match status" value="1"/>
</dbReference>
<evidence type="ECO:0000313" key="10">
    <source>
        <dbReference type="EMBL" id="TGZ57499.1"/>
    </source>
</evidence>
<dbReference type="GO" id="GO:0032937">
    <property type="term" value="C:SREBP-SCAP-Insig complex"/>
    <property type="evidence" value="ECO:0007669"/>
    <property type="project" value="TreeGrafter"/>
</dbReference>
<organism evidence="10 11">
    <name type="scientific">Opisthorchis felineus</name>
    <dbReference type="NCBI Taxonomy" id="147828"/>
    <lineage>
        <taxon>Eukaryota</taxon>
        <taxon>Metazoa</taxon>
        <taxon>Spiralia</taxon>
        <taxon>Lophotrochozoa</taxon>
        <taxon>Platyhelminthes</taxon>
        <taxon>Trematoda</taxon>
        <taxon>Digenea</taxon>
        <taxon>Opisthorchiida</taxon>
        <taxon>Opisthorchiata</taxon>
        <taxon>Opisthorchiidae</taxon>
        <taxon>Opisthorchis</taxon>
    </lineage>
</organism>
<dbReference type="GO" id="GO:0032933">
    <property type="term" value="P:SREBP signaling pathway"/>
    <property type="evidence" value="ECO:0007669"/>
    <property type="project" value="TreeGrafter"/>
</dbReference>
<evidence type="ECO:0000256" key="2">
    <source>
        <dbReference type="ARBA" id="ARBA00007475"/>
    </source>
</evidence>
<evidence type="ECO:0008006" key="12">
    <source>
        <dbReference type="Google" id="ProtNLM"/>
    </source>
</evidence>
<evidence type="ECO:0000256" key="5">
    <source>
        <dbReference type="ARBA" id="ARBA00022824"/>
    </source>
</evidence>
<evidence type="ECO:0000256" key="3">
    <source>
        <dbReference type="ARBA" id="ARBA00022548"/>
    </source>
</evidence>
<reference evidence="10 11" key="1">
    <citation type="journal article" date="2019" name="BMC Genomics">
        <title>New insights from Opisthorchis felineus genome: update on genomics of the epidemiologically important liver flukes.</title>
        <authorList>
            <person name="Ershov N.I."/>
            <person name="Mordvinov V.A."/>
            <person name="Prokhortchouk E.B."/>
            <person name="Pakharukova M.Y."/>
            <person name="Gunbin K.V."/>
            <person name="Ustyantsev K."/>
            <person name="Genaev M.A."/>
            <person name="Blinov A.G."/>
            <person name="Mazur A."/>
            <person name="Boulygina E."/>
            <person name="Tsygankova S."/>
            <person name="Khrameeva E."/>
            <person name="Chekanov N."/>
            <person name="Fan G."/>
            <person name="Xiao A."/>
            <person name="Zhang H."/>
            <person name="Xu X."/>
            <person name="Yang H."/>
            <person name="Solovyev V."/>
            <person name="Lee S.M."/>
            <person name="Liu X."/>
            <person name="Afonnikov D.A."/>
            <person name="Skryabin K.G."/>
        </authorList>
    </citation>
    <scope>NUCLEOTIDE SEQUENCE [LARGE SCALE GENOMIC DNA]</scope>
    <source>
        <strain evidence="10">AK-0245</strain>
        <tissue evidence="10">Whole organism</tissue>
    </source>
</reference>
<dbReference type="AlphaFoldDB" id="A0A4S2LAF6"/>
<dbReference type="GO" id="GO:0032869">
    <property type="term" value="P:cellular response to insulin stimulus"/>
    <property type="evidence" value="ECO:0007669"/>
    <property type="project" value="TreeGrafter"/>
</dbReference>
<evidence type="ECO:0000256" key="6">
    <source>
        <dbReference type="ARBA" id="ARBA00022989"/>
    </source>
</evidence>
<dbReference type="OrthoDB" id="205546at2759"/>
<accession>A0A4S2LAF6</accession>
<keyword evidence="11" id="KW-1185">Reference proteome</keyword>
<feature type="transmembrane region" description="Helical" evidence="9">
    <location>
        <begin position="50"/>
        <end position="71"/>
    </location>
</feature>
<dbReference type="Proteomes" id="UP000308267">
    <property type="component" value="Unassembled WGS sequence"/>
</dbReference>
<evidence type="ECO:0000313" key="11">
    <source>
        <dbReference type="Proteomes" id="UP000308267"/>
    </source>
</evidence>
<protein>
    <recommendedName>
        <fullName evidence="12">Insulin-induced gene 1 protein</fullName>
    </recommendedName>
</protein>
<keyword evidence="8" id="KW-0443">Lipid metabolism</keyword>
<feature type="transmembrane region" description="Helical" evidence="9">
    <location>
        <begin position="83"/>
        <end position="101"/>
    </location>
</feature>
<keyword evidence="5" id="KW-0256">Endoplasmic reticulum</keyword>
<keyword evidence="6 9" id="KW-1133">Transmembrane helix</keyword>
<dbReference type="PANTHER" id="PTHR15301:SF3">
    <property type="entry name" value="PROTEIN NSG1-RELATED"/>
    <property type="match status" value="1"/>
</dbReference>
<evidence type="ECO:0000256" key="1">
    <source>
        <dbReference type="ARBA" id="ARBA00004477"/>
    </source>
</evidence>
<keyword evidence="8" id="KW-1207">Sterol metabolism</keyword>
<name>A0A4S2LAF6_OPIFE</name>
<dbReference type="STRING" id="147828.A0A4S2LAF6"/>
<evidence type="ECO:0000256" key="4">
    <source>
        <dbReference type="ARBA" id="ARBA00022692"/>
    </source>
</evidence>
<keyword evidence="4 9" id="KW-0812">Transmembrane</keyword>
<keyword evidence="7 9" id="KW-0472">Membrane</keyword>
<evidence type="ECO:0000256" key="8">
    <source>
        <dbReference type="ARBA" id="ARBA00023166"/>
    </source>
</evidence>
<comment type="caution">
    <text evidence="10">The sequence shown here is derived from an EMBL/GenBank/DDBJ whole genome shotgun (WGS) entry which is preliminary data.</text>
</comment>
<feature type="transmembrane region" description="Helical" evidence="9">
    <location>
        <begin position="163"/>
        <end position="186"/>
    </location>
</feature>
<keyword evidence="3" id="KW-0153">Cholesterol metabolism</keyword>
<evidence type="ECO:0000256" key="9">
    <source>
        <dbReference type="SAM" id="Phobius"/>
    </source>
</evidence>
<dbReference type="EMBL" id="SJOL01009432">
    <property type="protein sequence ID" value="TGZ57499.1"/>
    <property type="molecule type" value="Genomic_DNA"/>
</dbReference>
<comment type="subcellular location">
    <subcellularLocation>
        <location evidence="1">Endoplasmic reticulum membrane</location>
        <topology evidence="1">Multi-pass membrane protein</topology>
    </subcellularLocation>
</comment>
<dbReference type="PANTHER" id="PTHR15301">
    <property type="entry name" value="INSULIN-INDUCED GENE 1"/>
    <property type="match status" value="1"/>
</dbReference>
<proteinExistence type="inferred from homology"/>
<sequence>MACLSVVLRGVFLFSLGVFFFWTCDSLQGVRGGFIDPASSIFDFINPNLWMPLFCGLASVAVGLLSPCMDFKIGAHDVYNKEWSSVFRCVALFFGLSHATARIDFASYAQLVIIIGGLSFGLWWIFDRTRVGLCCGMVAAIIATLLGHAFIRRRLLRLSHPTIAAWIPCLFFSGGVTVVLVGRQLAKPDVLARFKKKLFSIKLTGRVFNDTKIESTHCGIQQEQRIATTKRNGAMLKLYPPLILPQRPSSPTLVY</sequence>
<dbReference type="GO" id="GO:0006695">
    <property type="term" value="P:cholesterol biosynthetic process"/>
    <property type="evidence" value="ECO:0007669"/>
    <property type="project" value="TreeGrafter"/>
</dbReference>
<keyword evidence="8" id="KW-0753">Steroid metabolism</keyword>
<evidence type="ECO:0000256" key="7">
    <source>
        <dbReference type="ARBA" id="ARBA00023136"/>
    </source>
</evidence>
<dbReference type="InterPro" id="IPR025929">
    <property type="entry name" value="INSIG_fam"/>
</dbReference>
<comment type="similarity">
    <text evidence="2">Belongs to the INSIG family.</text>
</comment>
<feature type="transmembrane region" description="Helical" evidence="9">
    <location>
        <begin position="133"/>
        <end position="151"/>
    </location>
</feature>
<dbReference type="GO" id="GO:0036316">
    <property type="term" value="P:SREBP-SCAP complex retention in endoplasmic reticulum"/>
    <property type="evidence" value="ECO:0007669"/>
    <property type="project" value="TreeGrafter"/>
</dbReference>